<dbReference type="EMBL" id="JBHTIA010000012">
    <property type="protein sequence ID" value="MFD0766749.1"/>
    <property type="molecule type" value="Genomic_DNA"/>
</dbReference>
<evidence type="ECO:0000313" key="2">
    <source>
        <dbReference type="Proteomes" id="UP001597073"/>
    </source>
</evidence>
<reference evidence="2" key="1">
    <citation type="journal article" date="2019" name="Int. J. Syst. Evol. Microbiol.">
        <title>The Global Catalogue of Microorganisms (GCM) 10K type strain sequencing project: providing services to taxonomists for standard genome sequencing and annotation.</title>
        <authorList>
            <consortium name="The Broad Institute Genomics Platform"/>
            <consortium name="The Broad Institute Genome Sequencing Center for Infectious Disease"/>
            <person name="Wu L."/>
            <person name="Ma J."/>
        </authorList>
    </citation>
    <scope>NUCLEOTIDE SEQUENCE [LARGE SCALE GENOMIC DNA]</scope>
    <source>
        <strain evidence="2">CCUG 60742</strain>
    </source>
</reference>
<proteinExistence type="predicted"/>
<keyword evidence="2" id="KW-1185">Reference proteome</keyword>
<organism evidence="1 2">
    <name type="scientific">Mucilaginibacter lutimaris</name>
    <dbReference type="NCBI Taxonomy" id="931629"/>
    <lineage>
        <taxon>Bacteria</taxon>
        <taxon>Pseudomonadati</taxon>
        <taxon>Bacteroidota</taxon>
        <taxon>Sphingobacteriia</taxon>
        <taxon>Sphingobacteriales</taxon>
        <taxon>Sphingobacteriaceae</taxon>
        <taxon>Mucilaginibacter</taxon>
    </lineage>
</organism>
<sequence length="98" mass="11811">MPNIKFFYRYRDGANYKNHSFFIFNNPTKIALAEIEASILSKLIDDTWFYADKWNVPDLHFDTWDNETDHTWHEFESIEFTDDQGQLNVLDFLKAIRN</sequence>
<dbReference type="Proteomes" id="UP001597073">
    <property type="component" value="Unassembled WGS sequence"/>
</dbReference>
<comment type="caution">
    <text evidence="1">The sequence shown here is derived from an EMBL/GenBank/DDBJ whole genome shotgun (WGS) entry which is preliminary data.</text>
</comment>
<gene>
    <name evidence="1" type="ORF">ACFQZI_17950</name>
</gene>
<evidence type="ECO:0000313" key="1">
    <source>
        <dbReference type="EMBL" id="MFD0766749.1"/>
    </source>
</evidence>
<name>A0ABW2ZKS1_9SPHI</name>
<dbReference type="RefSeq" id="WP_377144939.1">
    <property type="nucleotide sequence ID" value="NZ_JBHTIA010000012.1"/>
</dbReference>
<accession>A0ABW2ZKS1</accession>
<protein>
    <recommendedName>
        <fullName evidence="3">Phage protein</fullName>
    </recommendedName>
</protein>
<evidence type="ECO:0008006" key="3">
    <source>
        <dbReference type="Google" id="ProtNLM"/>
    </source>
</evidence>